<evidence type="ECO:0000313" key="4">
    <source>
        <dbReference type="EMBL" id="KTE91430.1"/>
    </source>
</evidence>
<dbReference type="EMBL" id="LOCK01000026">
    <property type="protein sequence ID" value="KTE91430.1"/>
    <property type="molecule type" value="Genomic_DNA"/>
</dbReference>
<evidence type="ECO:0000256" key="2">
    <source>
        <dbReference type="ARBA" id="ARBA00022840"/>
    </source>
</evidence>
<dbReference type="Pfam" id="PF00005">
    <property type="entry name" value="ABC_tran"/>
    <property type="match status" value="1"/>
</dbReference>
<name>A0A0W1JIS8_DESHA</name>
<dbReference type="SMART" id="SM00382">
    <property type="entry name" value="AAA"/>
    <property type="match status" value="1"/>
</dbReference>
<feature type="domain" description="ABC transporter" evidence="3">
    <location>
        <begin position="2"/>
        <end position="200"/>
    </location>
</feature>
<dbReference type="PANTHER" id="PTHR42798:SF4">
    <property type="entry name" value="ABC TRANSPORTER DOMAIN-CONTAINING PROTEIN"/>
    <property type="match status" value="1"/>
</dbReference>
<dbReference type="SUPFAM" id="SSF52540">
    <property type="entry name" value="P-loop containing nucleoside triphosphate hydrolases"/>
    <property type="match status" value="1"/>
</dbReference>
<dbReference type="OrthoDB" id="9802264at2"/>
<organism evidence="4 5">
    <name type="scientific">Desulfitobacterium hafniense</name>
    <name type="common">Desulfitobacterium frappieri</name>
    <dbReference type="NCBI Taxonomy" id="49338"/>
    <lineage>
        <taxon>Bacteria</taxon>
        <taxon>Bacillati</taxon>
        <taxon>Bacillota</taxon>
        <taxon>Clostridia</taxon>
        <taxon>Eubacteriales</taxon>
        <taxon>Desulfitobacteriaceae</taxon>
        <taxon>Desulfitobacterium</taxon>
    </lineage>
</organism>
<accession>A0A0W1JIS8</accession>
<evidence type="ECO:0000256" key="1">
    <source>
        <dbReference type="ARBA" id="ARBA00022741"/>
    </source>
</evidence>
<dbReference type="InterPro" id="IPR003593">
    <property type="entry name" value="AAA+_ATPase"/>
</dbReference>
<dbReference type="AlphaFoldDB" id="A0A0W1JIS8"/>
<proteinExistence type="predicted"/>
<dbReference type="Gene3D" id="3.40.50.300">
    <property type="entry name" value="P-loop containing nucleotide triphosphate hydrolases"/>
    <property type="match status" value="1"/>
</dbReference>
<dbReference type="RefSeq" id="WP_005812592.1">
    <property type="nucleotide sequence ID" value="NZ_CABKQQ010000042.1"/>
</dbReference>
<reference evidence="4 5" key="1">
    <citation type="submission" date="2015-12" db="EMBL/GenBank/DDBJ databases">
        <title>Draft Genome Sequence of Desulfitobacterium hafniense Strain DH, a Sulfate-reducing Bacterium Isolated from Paddy Soils.</title>
        <authorList>
            <person name="Bao P."/>
            <person name="Zhang X."/>
            <person name="Li G."/>
        </authorList>
    </citation>
    <scope>NUCLEOTIDE SEQUENCE [LARGE SCALE GENOMIC DNA]</scope>
    <source>
        <strain evidence="4 5">DH</strain>
    </source>
</reference>
<comment type="caution">
    <text evidence="4">The sequence shown here is derived from an EMBL/GenBank/DDBJ whole genome shotgun (WGS) entry which is preliminary data.</text>
</comment>
<dbReference type="PANTHER" id="PTHR42798">
    <property type="entry name" value="LIPOPROTEIN-RELEASING SYSTEM ATP-BINDING PROTEIN LOLD"/>
    <property type="match status" value="1"/>
</dbReference>
<evidence type="ECO:0000313" key="5">
    <source>
        <dbReference type="Proteomes" id="UP000054623"/>
    </source>
</evidence>
<evidence type="ECO:0000259" key="3">
    <source>
        <dbReference type="PROSITE" id="PS50893"/>
    </source>
</evidence>
<dbReference type="InterPro" id="IPR017871">
    <property type="entry name" value="ABC_transporter-like_CS"/>
</dbReference>
<gene>
    <name evidence="4" type="ORF">AT727_22615</name>
</gene>
<keyword evidence="2 4" id="KW-0067">ATP-binding</keyword>
<keyword evidence="1" id="KW-0547">Nucleotide-binding</keyword>
<dbReference type="GO" id="GO:0016887">
    <property type="term" value="F:ATP hydrolysis activity"/>
    <property type="evidence" value="ECO:0007669"/>
    <property type="project" value="InterPro"/>
</dbReference>
<dbReference type="GO" id="GO:0005524">
    <property type="term" value="F:ATP binding"/>
    <property type="evidence" value="ECO:0007669"/>
    <property type="project" value="UniProtKB-KW"/>
</dbReference>
<dbReference type="InterPro" id="IPR003439">
    <property type="entry name" value="ABC_transporter-like_ATP-bd"/>
</dbReference>
<dbReference type="Proteomes" id="UP000054623">
    <property type="component" value="Unassembled WGS sequence"/>
</dbReference>
<protein>
    <submittedName>
        <fullName evidence="4">Bacteriocin ABC transporter ATP-binding protein</fullName>
    </submittedName>
</protein>
<dbReference type="InterPro" id="IPR027417">
    <property type="entry name" value="P-loop_NTPase"/>
</dbReference>
<dbReference type="PROSITE" id="PS00211">
    <property type="entry name" value="ABC_TRANSPORTER_1"/>
    <property type="match status" value="1"/>
</dbReference>
<dbReference type="PROSITE" id="PS50893">
    <property type="entry name" value="ABC_TRANSPORTER_2"/>
    <property type="match status" value="1"/>
</dbReference>
<sequence>MIEGINITKRFEELTLFQDYNFRIEDQEFVCFSGASGTGKTTLLNMIGLIEPIDAGSLRINSIEYRTNKQKMEYFRSVVGFLFQNFALIENKTVKQNLELIRRGSRTSYTIEEVLERVGLKSKLHSKVYTLSGGEQQRIALARLFLKRCEIILADEPTGSLDAKNAQIIMDMLLSLNAEGKTVIIVTHDQKIKDRAGRVIEL</sequence>